<organism evidence="6">
    <name type="scientific">candidate division TA06 bacterium ADurb.Bin417</name>
    <dbReference type="NCBI Taxonomy" id="1852828"/>
    <lineage>
        <taxon>Bacteria</taxon>
        <taxon>Bacteria division TA06</taxon>
    </lineage>
</organism>
<evidence type="ECO:0000256" key="1">
    <source>
        <dbReference type="ARBA" id="ARBA00001974"/>
    </source>
</evidence>
<dbReference type="InterPro" id="IPR016164">
    <property type="entry name" value="FAD-linked_Oxase-like_C"/>
</dbReference>
<dbReference type="AlphaFoldDB" id="A0A1V5MGF9"/>
<proteinExistence type="predicted"/>
<comment type="cofactor">
    <cofactor evidence="1">
        <name>FAD</name>
        <dbReference type="ChEBI" id="CHEBI:57692"/>
    </cofactor>
</comment>
<dbReference type="InterPro" id="IPR004113">
    <property type="entry name" value="FAD-bd_oxidored_4_C"/>
</dbReference>
<dbReference type="Pfam" id="PF02913">
    <property type="entry name" value="FAD-oxidase_C"/>
    <property type="match status" value="1"/>
</dbReference>
<dbReference type="Gene3D" id="3.30.465.10">
    <property type="match status" value="1"/>
</dbReference>
<reference evidence="6" key="1">
    <citation type="submission" date="2017-02" db="EMBL/GenBank/DDBJ databases">
        <title>Delving into the versatile metabolic prowess of the omnipresent phylum Bacteroidetes.</title>
        <authorList>
            <person name="Nobu M.K."/>
            <person name="Mei R."/>
            <person name="Narihiro T."/>
            <person name="Kuroda K."/>
            <person name="Liu W.-T."/>
        </authorList>
    </citation>
    <scope>NUCLEOTIDE SEQUENCE</scope>
    <source>
        <strain evidence="6">ADurb.Bin417</strain>
    </source>
</reference>
<evidence type="ECO:0000256" key="4">
    <source>
        <dbReference type="ARBA" id="ARBA00023002"/>
    </source>
</evidence>
<dbReference type="EC" id="1.-.-.-" evidence="6"/>
<dbReference type="InterPro" id="IPR036318">
    <property type="entry name" value="FAD-bd_PCMH-like_sf"/>
</dbReference>
<dbReference type="Gene3D" id="1.10.45.10">
    <property type="entry name" value="Vanillyl-alcohol Oxidase, Chain A, domain 4"/>
    <property type="match status" value="1"/>
</dbReference>
<dbReference type="Proteomes" id="UP000485484">
    <property type="component" value="Unassembled WGS sequence"/>
</dbReference>
<dbReference type="PANTHER" id="PTHR42934:SF1">
    <property type="entry name" value="GLYCOLATE OXIDASE SUBUNIT GLCD"/>
    <property type="match status" value="1"/>
</dbReference>
<name>A0A1V5MGF9_UNCT6</name>
<sequence length="476" mass="53445">MIIYKNAPEEIAGYLEDSSNFRRGAADGLYLPENESEVVRVLTECSEAGQPLTISAGGTGTVAGRIPVGGRIISVERLDRILTIDPAAQRASLQAGVVVEKFLAAIDRVGRFYPPFPTERTAMISGNVSTNASGEYSYRFGPTRQYVNRLRLVLSDGEVIDLRRGEVRADANGRLEIGNKVIRIPDYRTPEIKCSAGYFSRPGLDAIDLFIGSEGTLAVFTEVEVKLIPALPPRMIMLLFLSDEARMLPLLEEIRGQRKLETLSLEYFDRHSLDFLVQDFPQIPAEARFAFYVEGLAGELETWLEILEKYPLVDTWVGADPAAYEKLIGFRHRLPENINNYFKTIKSLKVSLDFAVPGRHFHELYRFYQEMRSANRHLETVLFGHIGENHLHFNFFPKNEAEREEAYGLYREAALKVIALGGTIAAEHGIGKIKYQWLELMYGREGIAQMVAVKKVLDPAGILGLDTIFPRELVKG</sequence>
<dbReference type="SUPFAM" id="SSF56176">
    <property type="entry name" value="FAD-binding/transporter-associated domain-like"/>
    <property type="match status" value="1"/>
</dbReference>
<evidence type="ECO:0000256" key="2">
    <source>
        <dbReference type="ARBA" id="ARBA00022630"/>
    </source>
</evidence>
<dbReference type="InterPro" id="IPR051914">
    <property type="entry name" value="FAD-linked_OxidoTrans_Type4"/>
</dbReference>
<dbReference type="SUPFAM" id="SSF55103">
    <property type="entry name" value="FAD-linked oxidases, C-terminal domain"/>
    <property type="match status" value="1"/>
</dbReference>
<dbReference type="InterPro" id="IPR016169">
    <property type="entry name" value="FAD-bd_PCMH_sub2"/>
</dbReference>
<dbReference type="GO" id="GO:0016491">
    <property type="term" value="F:oxidoreductase activity"/>
    <property type="evidence" value="ECO:0007669"/>
    <property type="project" value="UniProtKB-KW"/>
</dbReference>
<keyword evidence="3" id="KW-0274">FAD</keyword>
<evidence type="ECO:0000313" key="6">
    <source>
        <dbReference type="EMBL" id="OPZ91901.1"/>
    </source>
</evidence>
<feature type="domain" description="FAD-binding PCMH-type" evidence="5">
    <location>
        <begin position="22"/>
        <end position="230"/>
    </location>
</feature>
<keyword evidence="2" id="KW-0285">Flavoprotein</keyword>
<accession>A0A1V5MGF9</accession>
<gene>
    <name evidence="6" type="ORF">BWY73_00981</name>
</gene>
<evidence type="ECO:0000256" key="3">
    <source>
        <dbReference type="ARBA" id="ARBA00022827"/>
    </source>
</evidence>
<dbReference type="PROSITE" id="PS51387">
    <property type="entry name" value="FAD_PCMH"/>
    <property type="match status" value="1"/>
</dbReference>
<protein>
    <submittedName>
        <fullName evidence="6">Putative FAD-linked oxidoreductase</fullName>
        <ecNumber evidence="6">1.-.-.-</ecNumber>
    </submittedName>
</protein>
<dbReference type="InterPro" id="IPR016167">
    <property type="entry name" value="FAD-bd_PCMH_sub1"/>
</dbReference>
<dbReference type="InterPro" id="IPR016171">
    <property type="entry name" value="Vanillyl_alc_oxidase_C-sub2"/>
</dbReference>
<dbReference type="Gene3D" id="3.30.43.10">
    <property type="entry name" value="Uridine Diphospho-n-acetylenolpyruvylglucosamine Reductase, domain 2"/>
    <property type="match status" value="1"/>
</dbReference>
<dbReference type="Gene3D" id="3.30.70.2740">
    <property type="match status" value="1"/>
</dbReference>
<comment type="caution">
    <text evidence="6">The sequence shown here is derived from an EMBL/GenBank/DDBJ whole genome shotgun (WGS) entry which is preliminary data.</text>
</comment>
<dbReference type="GO" id="GO:0071949">
    <property type="term" value="F:FAD binding"/>
    <property type="evidence" value="ECO:0007669"/>
    <property type="project" value="InterPro"/>
</dbReference>
<evidence type="ECO:0000259" key="5">
    <source>
        <dbReference type="PROSITE" id="PS51387"/>
    </source>
</evidence>
<dbReference type="InterPro" id="IPR016166">
    <property type="entry name" value="FAD-bd_PCMH"/>
</dbReference>
<dbReference type="PANTHER" id="PTHR42934">
    <property type="entry name" value="GLYCOLATE OXIDASE SUBUNIT GLCD"/>
    <property type="match status" value="1"/>
</dbReference>
<keyword evidence="4 6" id="KW-0560">Oxidoreductase</keyword>
<dbReference type="Pfam" id="PF01565">
    <property type="entry name" value="FAD_binding_4"/>
    <property type="match status" value="1"/>
</dbReference>
<dbReference type="EMBL" id="MWAK01000144">
    <property type="protein sequence ID" value="OPZ91901.1"/>
    <property type="molecule type" value="Genomic_DNA"/>
</dbReference>
<dbReference type="InterPro" id="IPR006094">
    <property type="entry name" value="Oxid_FAD_bind_N"/>
</dbReference>